<dbReference type="Proteomes" id="UP001445076">
    <property type="component" value="Unassembled WGS sequence"/>
</dbReference>
<accession>A0AAW0WFU3</accession>
<comment type="caution">
    <text evidence="9">The sequence shown here is derived from an EMBL/GenBank/DDBJ whole genome shotgun (WGS) entry which is preliminary data.</text>
</comment>
<keyword evidence="3" id="KW-0689">Ribosomal protein</keyword>
<evidence type="ECO:0000256" key="2">
    <source>
        <dbReference type="ARBA" id="ARBA00010528"/>
    </source>
</evidence>
<comment type="subcellular location">
    <subcellularLocation>
        <location evidence="1">Mitochondrion</location>
    </subcellularLocation>
</comment>
<gene>
    <name evidence="9" type="ORF">OTU49_010435</name>
</gene>
<name>A0AAW0WFU3_CHEQU</name>
<evidence type="ECO:0000256" key="6">
    <source>
        <dbReference type="ARBA" id="ARBA00040565"/>
    </source>
</evidence>
<organism evidence="9 10">
    <name type="scientific">Cherax quadricarinatus</name>
    <name type="common">Australian red claw crayfish</name>
    <dbReference type="NCBI Taxonomy" id="27406"/>
    <lineage>
        <taxon>Eukaryota</taxon>
        <taxon>Metazoa</taxon>
        <taxon>Ecdysozoa</taxon>
        <taxon>Arthropoda</taxon>
        <taxon>Crustacea</taxon>
        <taxon>Multicrustacea</taxon>
        <taxon>Malacostraca</taxon>
        <taxon>Eumalacostraca</taxon>
        <taxon>Eucarida</taxon>
        <taxon>Decapoda</taxon>
        <taxon>Pleocyemata</taxon>
        <taxon>Astacidea</taxon>
        <taxon>Parastacoidea</taxon>
        <taxon>Parastacidae</taxon>
        <taxon>Cherax</taxon>
    </lineage>
</organism>
<evidence type="ECO:0000313" key="10">
    <source>
        <dbReference type="Proteomes" id="UP001445076"/>
    </source>
</evidence>
<dbReference type="EMBL" id="JARKIK010000080">
    <property type="protein sequence ID" value="KAK8726229.1"/>
    <property type="molecule type" value="Genomic_DNA"/>
</dbReference>
<keyword evidence="5" id="KW-0687">Ribonucleoprotein</keyword>
<keyword evidence="10" id="KW-1185">Reference proteome</keyword>
<dbReference type="Pfam" id="PF00573">
    <property type="entry name" value="Ribosomal_L4"/>
    <property type="match status" value="1"/>
</dbReference>
<evidence type="ECO:0000256" key="7">
    <source>
        <dbReference type="ARBA" id="ARBA00082711"/>
    </source>
</evidence>
<dbReference type="InterPro" id="IPR013005">
    <property type="entry name" value="Ribosomal_uL4-like"/>
</dbReference>
<dbReference type="PANTHER" id="PTHR10746">
    <property type="entry name" value="50S RIBOSOMAL PROTEIN L4"/>
    <property type="match status" value="1"/>
</dbReference>
<dbReference type="GO" id="GO:1990904">
    <property type="term" value="C:ribonucleoprotein complex"/>
    <property type="evidence" value="ECO:0007669"/>
    <property type="project" value="UniProtKB-KW"/>
</dbReference>
<dbReference type="FunFam" id="3.40.1370.10:FF:000005">
    <property type="entry name" value="39S ribosomal protein L4, mitochondrial"/>
    <property type="match status" value="1"/>
</dbReference>
<feature type="non-terminal residue" evidence="9">
    <location>
        <position position="1"/>
    </location>
</feature>
<dbReference type="PANTHER" id="PTHR10746:SF6">
    <property type="entry name" value="LARGE RIBOSOMAL SUBUNIT PROTEIN UL4M"/>
    <property type="match status" value="1"/>
</dbReference>
<dbReference type="InterPro" id="IPR023574">
    <property type="entry name" value="Ribosomal_uL4_dom_sf"/>
</dbReference>
<dbReference type="SUPFAM" id="SSF52166">
    <property type="entry name" value="Ribosomal protein L4"/>
    <property type="match status" value="1"/>
</dbReference>
<dbReference type="NCBIfam" id="TIGR03953">
    <property type="entry name" value="rplD_bact"/>
    <property type="match status" value="1"/>
</dbReference>
<dbReference type="InterPro" id="IPR002136">
    <property type="entry name" value="Ribosomal_uL4"/>
</dbReference>
<dbReference type="GO" id="GO:0003735">
    <property type="term" value="F:structural constituent of ribosome"/>
    <property type="evidence" value="ECO:0007669"/>
    <property type="project" value="InterPro"/>
</dbReference>
<evidence type="ECO:0000256" key="4">
    <source>
        <dbReference type="ARBA" id="ARBA00023128"/>
    </source>
</evidence>
<comment type="similarity">
    <text evidence="2">Belongs to the universal ribosomal protein uL4 family.</text>
</comment>
<dbReference type="AlphaFoldDB" id="A0AAW0WFU3"/>
<evidence type="ECO:0000256" key="1">
    <source>
        <dbReference type="ARBA" id="ARBA00004173"/>
    </source>
</evidence>
<evidence type="ECO:0000256" key="5">
    <source>
        <dbReference type="ARBA" id="ARBA00023274"/>
    </source>
</evidence>
<dbReference type="GO" id="GO:0005743">
    <property type="term" value="C:mitochondrial inner membrane"/>
    <property type="evidence" value="ECO:0007669"/>
    <property type="project" value="UniProtKB-ARBA"/>
</dbReference>
<keyword evidence="4" id="KW-0496">Mitochondrion</keyword>
<dbReference type="GO" id="GO:0005840">
    <property type="term" value="C:ribosome"/>
    <property type="evidence" value="ECO:0007669"/>
    <property type="project" value="UniProtKB-KW"/>
</dbReference>
<reference evidence="9 10" key="1">
    <citation type="journal article" date="2024" name="BMC Genomics">
        <title>Genome assembly of redclaw crayfish (Cherax quadricarinatus) provides insights into its immune adaptation and hypoxia tolerance.</title>
        <authorList>
            <person name="Liu Z."/>
            <person name="Zheng J."/>
            <person name="Li H."/>
            <person name="Fang K."/>
            <person name="Wang S."/>
            <person name="He J."/>
            <person name="Zhou D."/>
            <person name="Weng S."/>
            <person name="Chi M."/>
            <person name="Gu Z."/>
            <person name="He J."/>
            <person name="Li F."/>
            <person name="Wang M."/>
        </authorList>
    </citation>
    <scope>NUCLEOTIDE SEQUENCE [LARGE SCALE GENOMIC DNA]</scope>
    <source>
        <strain evidence="9">ZL_2023a</strain>
    </source>
</reference>
<dbReference type="Gene3D" id="3.40.1370.10">
    <property type="match status" value="1"/>
</dbReference>
<dbReference type="GO" id="GO:0006412">
    <property type="term" value="P:translation"/>
    <property type="evidence" value="ECO:0007669"/>
    <property type="project" value="InterPro"/>
</dbReference>
<sequence>EHHCIMAQRLFYPTLRNSLRCFGTTPGWQTEAVAVPQAPSAPLILNETSEIDKNVAEVAREAWIETLDPSGENLHVGLIHLHPKVFATYPRLDIIHENVVWQQKYRMVNTSHTKLRSEVRGGGRKPWPQKGTGRARHGSIRSPLWKGGGVVHGPRAFTTQFYMLSFGKRIMGLTSTLSAKFAQDDLKIVENLDMPSDEAGFLEKLCEDRCWGPSVLFVDDCDLMPRNITVATDTINHINLMPVYGLNVYSMLKHNTVVLTVSASQCIEERILHHLNKPDYHLINCAKCYNK</sequence>
<proteinExistence type="inferred from homology"/>
<evidence type="ECO:0000256" key="8">
    <source>
        <dbReference type="SAM" id="MobiDB-lite"/>
    </source>
</evidence>
<evidence type="ECO:0000256" key="3">
    <source>
        <dbReference type="ARBA" id="ARBA00022980"/>
    </source>
</evidence>
<evidence type="ECO:0000313" key="9">
    <source>
        <dbReference type="EMBL" id="KAK8726229.1"/>
    </source>
</evidence>
<protein>
    <recommendedName>
        <fullName evidence="6">Large ribosomal subunit protein uL4m</fullName>
    </recommendedName>
    <alternativeName>
        <fullName evidence="7">39S ribosomal protein L4, mitochondrial</fullName>
    </alternativeName>
</protein>
<feature type="region of interest" description="Disordered" evidence="8">
    <location>
        <begin position="115"/>
        <end position="138"/>
    </location>
</feature>